<dbReference type="AlphaFoldDB" id="A0AAV2ZE41"/>
<comment type="caution">
    <text evidence="1">The sequence shown here is derived from an EMBL/GenBank/DDBJ whole genome shotgun (WGS) entry which is preliminary data.</text>
</comment>
<sequence length="129" mass="14861">MTCTSAKCTHFIQIQSDCSISMRRPRRAPTVYANMHGRGVVPRRLPVCHFKTVTGYRFSLRVIPAVLWRGHAPRGRSRVQYSTLPSIRHIIPLLNPWTMARSIVVLDNARIHMYKALHDLRLHDAIHLS</sequence>
<gene>
    <name evidence="1" type="ORF">N0F65_011468</name>
</gene>
<evidence type="ECO:0008006" key="3">
    <source>
        <dbReference type="Google" id="ProtNLM"/>
    </source>
</evidence>
<organism evidence="1 2">
    <name type="scientific">Lagenidium giganteum</name>
    <dbReference type="NCBI Taxonomy" id="4803"/>
    <lineage>
        <taxon>Eukaryota</taxon>
        <taxon>Sar</taxon>
        <taxon>Stramenopiles</taxon>
        <taxon>Oomycota</taxon>
        <taxon>Peronosporomycetes</taxon>
        <taxon>Pythiales</taxon>
        <taxon>Pythiaceae</taxon>
    </lineage>
</organism>
<name>A0AAV2ZE41_9STRA</name>
<evidence type="ECO:0000313" key="1">
    <source>
        <dbReference type="EMBL" id="DBA03567.1"/>
    </source>
</evidence>
<reference evidence="1" key="1">
    <citation type="submission" date="2022-11" db="EMBL/GenBank/DDBJ databases">
        <authorList>
            <person name="Morgan W.R."/>
            <person name="Tartar A."/>
        </authorList>
    </citation>
    <scope>NUCLEOTIDE SEQUENCE</scope>
    <source>
        <strain evidence="1">ARSEF 373</strain>
    </source>
</reference>
<protein>
    <recommendedName>
        <fullName evidence="3">Transposase</fullName>
    </recommendedName>
</protein>
<dbReference type="EMBL" id="DAKRPA010000018">
    <property type="protein sequence ID" value="DBA03567.1"/>
    <property type="molecule type" value="Genomic_DNA"/>
</dbReference>
<proteinExistence type="predicted"/>
<evidence type="ECO:0000313" key="2">
    <source>
        <dbReference type="Proteomes" id="UP001146120"/>
    </source>
</evidence>
<accession>A0AAV2ZE41</accession>
<dbReference type="Proteomes" id="UP001146120">
    <property type="component" value="Unassembled WGS sequence"/>
</dbReference>
<reference evidence="1" key="2">
    <citation type="journal article" date="2023" name="Microbiol Resour">
        <title>Decontamination and Annotation of the Draft Genome Sequence of the Oomycete Lagenidium giganteum ARSEF 373.</title>
        <authorList>
            <person name="Morgan W.R."/>
            <person name="Tartar A."/>
        </authorList>
    </citation>
    <scope>NUCLEOTIDE SEQUENCE</scope>
    <source>
        <strain evidence="1">ARSEF 373</strain>
    </source>
</reference>
<keyword evidence="2" id="KW-1185">Reference proteome</keyword>